<dbReference type="AlphaFoldDB" id="A0A1M6GDC4"/>
<feature type="transmembrane region" description="Helical" evidence="14">
    <location>
        <begin position="832"/>
        <end position="851"/>
    </location>
</feature>
<dbReference type="SFLD" id="SFLDG00002">
    <property type="entry name" value="C1.7:_P-type_atpase_like"/>
    <property type="match status" value="1"/>
</dbReference>
<dbReference type="Gene3D" id="1.20.1110.10">
    <property type="entry name" value="Calcium-transporting ATPase, transmembrane domain"/>
    <property type="match status" value="1"/>
</dbReference>
<comment type="similarity">
    <text evidence="2">Belongs to the cation transport ATPase (P-type) (TC 3.A.3) family. Type IIA subfamily.</text>
</comment>
<comment type="catalytic activity">
    <reaction evidence="13">
        <text>Ca(2+)(in) + ATP + H2O = Ca(2+)(out) + ADP + phosphate + H(+)</text>
        <dbReference type="Rhea" id="RHEA:18105"/>
        <dbReference type="ChEBI" id="CHEBI:15377"/>
        <dbReference type="ChEBI" id="CHEBI:15378"/>
        <dbReference type="ChEBI" id="CHEBI:29108"/>
        <dbReference type="ChEBI" id="CHEBI:30616"/>
        <dbReference type="ChEBI" id="CHEBI:43474"/>
        <dbReference type="ChEBI" id="CHEBI:456216"/>
        <dbReference type="EC" id="7.2.2.10"/>
    </reaction>
</comment>
<dbReference type="InterPro" id="IPR006068">
    <property type="entry name" value="ATPase_P-typ_cation-transptr_C"/>
</dbReference>
<dbReference type="NCBIfam" id="TIGR01517">
    <property type="entry name" value="ATPase-IIB_Ca"/>
    <property type="match status" value="1"/>
</dbReference>
<dbReference type="CDD" id="cd02089">
    <property type="entry name" value="P-type_ATPase_Ca_prok"/>
    <property type="match status" value="1"/>
</dbReference>
<dbReference type="SUPFAM" id="SSF81653">
    <property type="entry name" value="Calcium ATPase, transduction domain A"/>
    <property type="match status" value="1"/>
</dbReference>
<dbReference type="SMART" id="SM00831">
    <property type="entry name" value="Cation_ATPase_N"/>
    <property type="match status" value="1"/>
</dbReference>
<feature type="transmembrane region" description="Helical" evidence="14">
    <location>
        <begin position="257"/>
        <end position="279"/>
    </location>
</feature>
<dbReference type="Gene3D" id="3.40.1110.10">
    <property type="entry name" value="Calcium-transporting ATPase, cytoplasmic domain N"/>
    <property type="match status" value="1"/>
</dbReference>
<dbReference type="SFLD" id="SFLDF00027">
    <property type="entry name" value="p-type_atpase"/>
    <property type="match status" value="1"/>
</dbReference>
<feature type="transmembrane region" description="Helical" evidence="14">
    <location>
        <begin position="735"/>
        <end position="756"/>
    </location>
</feature>
<dbReference type="Gene3D" id="3.40.50.1000">
    <property type="entry name" value="HAD superfamily/HAD-like"/>
    <property type="match status" value="1"/>
</dbReference>
<keyword evidence="11 14" id="KW-1133">Transmembrane helix</keyword>
<comment type="subcellular location">
    <subcellularLocation>
        <location evidence="1">Membrane</location>
        <topology evidence="1">Multi-pass membrane protein</topology>
    </subcellularLocation>
</comment>
<evidence type="ECO:0000256" key="5">
    <source>
        <dbReference type="ARBA" id="ARBA00022692"/>
    </source>
</evidence>
<dbReference type="FunFam" id="3.40.50.1000:FF:000001">
    <property type="entry name" value="Phospholipid-transporting ATPase IC"/>
    <property type="match status" value="1"/>
</dbReference>
<dbReference type="SFLD" id="SFLDS00003">
    <property type="entry name" value="Haloacid_Dehalogenase"/>
    <property type="match status" value="1"/>
</dbReference>
<dbReference type="PRINTS" id="PR00120">
    <property type="entry name" value="HATPASE"/>
</dbReference>
<dbReference type="PRINTS" id="PR00119">
    <property type="entry name" value="CATATPASE"/>
</dbReference>
<dbReference type="PROSITE" id="PS00154">
    <property type="entry name" value="ATPASE_E1_E2"/>
    <property type="match status" value="1"/>
</dbReference>
<protein>
    <recommendedName>
        <fullName evidence="3">P-type Ca(2+) transporter</fullName>
        <ecNumber evidence="3">7.2.2.10</ecNumber>
    </recommendedName>
</protein>
<keyword evidence="10" id="KW-1278">Translocase</keyword>
<keyword evidence="17" id="KW-1185">Reference proteome</keyword>
<dbReference type="InterPro" id="IPR008250">
    <property type="entry name" value="ATPase_P-typ_transduc_dom_A_sf"/>
</dbReference>
<dbReference type="InterPro" id="IPR001757">
    <property type="entry name" value="P_typ_ATPase"/>
</dbReference>
<reference evidence="16 17" key="1">
    <citation type="submission" date="2016-11" db="EMBL/GenBank/DDBJ databases">
        <authorList>
            <person name="Jaros S."/>
            <person name="Januszkiewicz K."/>
            <person name="Wedrychowicz H."/>
        </authorList>
    </citation>
    <scope>NUCLEOTIDE SEQUENCE [LARGE SCALE GENOMIC DNA]</scope>
    <source>
        <strain evidence="16 17">DSM 19022</strain>
    </source>
</reference>
<sequence length="857" mass="94524">MQILNTNTGKGILTRGLTEKEAMEKLKKHGFNELKKKNKKSPTAIFIEQFKNLMTLVLIGACLISWFFGEKADSITILAIIVLNSILGFIQEYKAERSIEALMELSAPGAKVVREGKVSYINAKYVVPGDLVIIEAGDRIPSDGIVLESTGLMVDESILTGESMPVEKSSRNSDWVYMGTMATSGKAKIVTYSTGMNTEMGKIASMLQDIPDEFTPLQRRLEQLGKYIVAVCLIICAVVSITGILRGEDPYNMLLTGISLAVAAIPEGLPAIVTVALAIGVQRMYRRNALVRKLPAVETLGSTTVICSDKTGTLTQNKMTVKKIYVDDKIIEPQGNRFSSTESLKFLFTASSVCSDAFYEERMMSEPEATGDPTELAILKAAWSSGIKKSNLNKEYKRIHEIPFDSNRKRMTVVVRRKNGESFVFVKGAVDVILDLCTKYYSARGERIMTSMDRKAILTANEKMASSALRVLGTAYKKFDGILDNNSIEKNLTFIGMMGMIDPPRPEVAKAVETCIMAGIRPVMITGDHKLTAAAIGKELGILTSENQILTGNDLDKLNDNQLKKASANTAVYARVSPKHKLRIVKALKSLGHTVAMTGDGVNDAPAIKEADIGIAMGITGTDVTKEASSMILLDDNFSTIVAAVEEGRIIYDNIRKFIRYLLSCNIGEVLTMFLASLLYLPTPLIPIQILWVNLVTDGLPAMALGVDPPDRDIMFRKPRGKKESIFSHGLGFKIIMRGIAIGFGTLSVFALMLYLTYNDIIRARTCAFASLVLSQLFFVFECRSEHRSILRINPLTNMWLALAVLCSLGLLLMVIYVPFFQPIFSTVPLGWIEWVIVVTMSFLWTLLSIFTTRKKK</sequence>
<dbReference type="SUPFAM" id="SSF81660">
    <property type="entry name" value="Metal cation-transporting ATPase, ATP-binding domain N"/>
    <property type="match status" value="1"/>
</dbReference>
<dbReference type="Pfam" id="PF13246">
    <property type="entry name" value="Cation_ATPase"/>
    <property type="match status" value="1"/>
</dbReference>
<dbReference type="InterPro" id="IPR023299">
    <property type="entry name" value="ATPase_P-typ_cyto_dom_N"/>
</dbReference>
<dbReference type="InterPro" id="IPR044492">
    <property type="entry name" value="P_typ_ATPase_HD_dom"/>
</dbReference>
<evidence type="ECO:0000256" key="10">
    <source>
        <dbReference type="ARBA" id="ARBA00022967"/>
    </source>
</evidence>
<keyword evidence="9" id="KW-0460">Magnesium</keyword>
<proteinExistence type="inferred from homology"/>
<dbReference type="InterPro" id="IPR059000">
    <property type="entry name" value="ATPase_P-type_domA"/>
</dbReference>
<dbReference type="FunFam" id="3.40.50.1000:FF:000028">
    <property type="entry name" value="Calcium-transporting P-type ATPase, putative"/>
    <property type="match status" value="1"/>
</dbReference>
<evidence type="ECO:0000256" key="8">
    <source>
        <dbReference type="ARBA" id="ARBA00022840"/>
    </source>
</evidence>
<evidence type="ECO:0000256" key="13">
    <source>
        <dbReference type="ARBA" id="ARBA00048694"/>
    </source>
</evidence>
<feature type="domain" description="Cation-transporting P-type ATPase N-terminal" evidence="15">
    <location>
        <begin position="3"/>
        <end position="70"/>
    </location>
</feature>
<keyword evidence="5 14" id="KW-0812">Transmembrane</keyword>
<dbReference type="GO" id="GO:0005388">
    <property type="term" value="F:P-type calcium transporter activity"/>
    <property type="evidence" value="ECO:0007669"/>
    <property type="project" value="UniProtKB-EC"/>
</dbReference>
<evidence type="ECO:0000256" key="3">
    <source>
        <dbReference type="ARBA" id="ARBA00012790"/>
    </source>
</evidence>
<dbReference type="Pfam" id="PF00689">
    <property type="entry name" value="Cation_ATPase_C"/>
    <property type="match status" value="1"/>
</dbReference>
<gene>
    <name evidence="16" type="ORF">SAMN02745176_02323</name>
</gene>
<evidence type="ECO:0000259" key="15">
    <source>
        <dbReference type="SMART" id="SM00831"/>
    </source>
</evidence>
<evidence type="ECO:0000256" key="12">
    <source>
        <dbReference type="ARBA" id="ARBA00023136"/>
    </source>
</evidence>
<accession>A0A1M6GDC4</accession>
<dbReference type="InterPro" id="IPR006408">
    <property type="entry name" value="P-type_ATPase_IIB"/>
</dbReference>
<keyword evidence="4" id="KW-0406">Ion transport</keyword>
<evidence type="ECO:0000256" key="14">
    <source>
        <dbReference type="SAM" id="Phobius"/>
    </source>
</evidence>
<dbReference type="NCBIfam" id="TIGR01494">
    <property type="entry name" value="ATPase_P-type"/>
    <property type="match status" value="3"/>
</dbReference>
<dbReference type="FunFam" id="1.20.1110.10:FF:000065">
    <property type="entry name" value="Sarcoplasmic/endoplasmic reticulum calcium ATPase 1"/>
    <property type="match status" value="1"/>
</dbReference>
<keyword evidence="7" id="KW-0106">Calcium</keyword>
<dbReference type="SUPFAM" id="SSF56784">
    <property type="entry name" value="HAD-like"/>
    <property type="match status" value="1"/>
</dbReference>
<evidence type="ECO:0000256" key="2">
    <source>
        <dbReference type="ARBA" id="ARBA00005675"/>
    </source>
</evidence>
<evidence type="ECO:0000256" key="4">
    <source>
        <dbReference type="ARBA" id="ARBA00022568"/>
    </source>
</evidence>
<dbReference type="SUPFAM" id="SSF81665">
    <property type="entry name" value="Calcium ATPase, transmembrane domain M"/>
    <property type="match status" value="1"/>
</dbReference>
<dbReference type="GO" id="GO:0016020">
    <property type="term" value="C:membrane"/>
    <property type="evidence" value="ECO:0007669"/>
    <property type="project" value="UniProtKB-SubCell"/>
</dbReference>
<dbReference type="GO" id="GO:0016887">
    <property type="term" value="F:ATP hydrolysis activity"/>
    <property type="evidence" value="ECO:0007669"/>
    <property type="project" value="InterPro"/>
</dbReference>
<name>A0A1M6GDC4_9FIRM</name>
<dbReference type="InterPro" id="IPR023298">
    <property type="entry name" value="ATPase_P-typ_TM_dom_sf"/>
</dbReference>
<keyword evidence="8" id="KW-0067">ATP-binding</keyword>
<dbReference type="RefSeq" id="WP_073026368.1">
    <property type="nucleotide sequence ID" value="NZ_FQZS01000015.1"/>
</dbReference>
<feature type="transmembrane region" description="Helical" evidence="14">
    <location>
        <begin position="658"/>
        <end position="680"/>
    </location>
</feature>
<dbReference type="Pfam" id="PF00690">
    <property type="entry name" value="Cation_ATPase_N"/>
    <property type="match status" value="1"/>
</dbReference>
<evidence type="ECO:0000313" key="17">
    <source>
        <dbReference type="Proteomes" id="UP000184442"/>
    </source>
</evidence>
<dbReference type="InterPro" id="IPR023214">
    <property type="entry name" value="HAD_sf"/>
</dbReference>
<feature type="transmembrane region" description="Helical" evidence="14">
    <location>
        <begin position="50"/>
        <end position="68"/>
    </location>
</feature>
<dbReference type="STRING" id="1122184.SAMN02745176_02323"/>
<dbReference type="InterPro" id="IPR018303">
    <property type="entry name" value="ATPase_P-typ_P_site"/>
</dbReference>
<feature type="transmembrane region" description="Helical" evidence="14">
    <location>
        <begin position="227"/>
        <end position="245"/>
    </location>
</feature>
<dbReference type="Proteomes" id="UP000184442">
    <property type="component" value="Unassembled WGS sequence"/>
</dbReference>
<keyword evidence="6" id="KW-0547">Nucleotide-binding</keyword>
<evidence type="ECO:0000313" key="16">
    <source>
        <dbReference type="EMBL" id="SHJ07948.1"/>
    </source>
</evidence>
<evidence type="ECO:0000256" key="1">
    <source>
        <dbReference type="ARBA" id="ARBA00004141"/>
    </source>
</evidence>
<evidence type="ECO:0000256" key="7">
    <source>
        <dbReference type="ARBA" id="ARBA00022837"/>
    </source>
</evidence>
<dbReference type="InterPro" id="IPR036412">
    <property type="entry name" value="HAD-like_sf"/>
</dbReference>
<dbReference type="GO" id="GO:0005524">
    <property type="term" value="F:ATP binding"/>
    <property type="evidence" value="ECO:0007669"/>
    <property type="project" value="UniProtKB-KW"/>
</dbReference>
<feature type="transmembrane region" description="Helical" evidence="14">
    <location>
        <begin position="74"/>
        <end position="90"/>
    </location>
</feature>
<keyword evidence="4" id="KW-0813">Transport</keyword>
<dbReference type="OrthoDB" id="9760364at2"/>
<evidence type="ECO:0000256" key="9">
    <source>
        <dbReference type="ARBA" id="ARBA00022842"/>
    </source>
</evidence>
<dbReference type="EMBL" id="FQZS01000015">
    <property type="protein sequence ID" value="SHJ07948.1"/>
    <property type="molecule type" value="Genomic_DNA"/>
</dbReference>
<dbReference type="Pfam" id="PF00122">
    <property type="entry name" value="E1-E2_ATPase"/>
    <property type="match status" value="1"/>
</dbReference>
<keyword evidence="4" id="KW-0109">Calcium transport</keyword>
<dbReference type="InterPro" id="IPR004014">
    <property type="entry name" value="ATPase_P-typ_cation-transptr_N"/>
</dbReference>
<dbReference type="PANTHER" id="PTHR42861">
    <property type="entry name" value="CALCIUM-TRANSPORTING ATPASE"/>
    <property type="match status" value="1"/>
</dbReference>
<feature type="transmembrane region" description="Helical" evidence="14">
    <location>
        <begin position="801"/>
        <end position="820"/>
    </location>
</feature>
<dbReference type="Gene3D" id="2.70.150.10">
    <property type="entry name" value="Calcium-transporting ATPase, cytoplasmic transduction domain A"/>
    <property type="match status" value="1"/>
</dbReference>
<keyword evidence="12 14" id="KW-0472">Membrane</keyword>
<evidence type="ECO:0000256" key="6">
    <source>
        <dbReference type="ARBA" id="ARBA00022741"/>
    </source>
</evidence>
<dbReference type="EC" id="7.2.2.10" evidence="3"/>
<organism evidence="16 17">
    <name type="scientific">Lutispora thermophila DSM 19022</name>
    <dbReference type="NCBI Taxonomy" id="1122184"/>
    <lineage>
        <taxon>Bacteria</taxon>
        <taxon>Bacillati</taxon>
        <taxon>Bacillota</taxon>
        <taxon>Clostridia</taxon>
        <taxon>Lutisporales</taxon>
        <taxon>Lutisporaceae</taxon>
        <taxon>Lutispora</taxon>
    </lineage>
</organism>
<evidence type="ECO:0000256" key="11">
    <source>
        <dbReference type="ARBA" id="ARBA00022989"/>
    </source>
</evidence>